<dbReference type="InterPro" id="IPR008183">
    <property type="entry name" value="Aldose_1/G6P_1-epimerase"/>
</dbReference>
<comment type="catalytic activity">
    <reaction evidence="5">
        <text>alpha-D-glucose = beta-D-glucose</text>
        <dbReference type="Rhea" id="RHEA:10264"/>
        <dbReference type="ChEBI" id="CHEBI:15903"/>
        <dbReference type="ChEBI" id="CHEBI:17925"/>
        <dbReference type="EC" id="5.1.3.3"/>
    </reaction>
</comment>
<proteinExistence type="inferred from homology"/>
<dbReference type="STRING" id="391937.NA2_11939"/>
<evidence type="ECO:0000256" key="4">
    <source>
        <dbReference type="ARBA" id="ARBA00023277"/>
    </source>
</evidence>
<evidence type="ECO:0000256" key="3">
    <source>
        <dbReference type="ARBA" id="ARBA00023235"/>
    </source>
</evidence>
<dbReference type="InterPro" id="IPR011013">
    <property type="entry name" value="Gal_mutarotase_sf_dom"/>
</dbReference>
<dbReference type="eggNOG" id="COG2017">
    <property type="taxonomic scope" value="Bacteria"/>
</dbReference>
<dbReference type="InterPro" id="IPR047215">
    <property type="entry name" value="Galactose_mutarotase-like"/>
</dbReference>
<comment type="pathway">
    <text evidence="1 5">Carbohydrate metabolism; hexose metabolism.</text>
</comment>
<dbReference type="PANTHER" id="PTHR10091">
    <property type="entry name" value="ALDOSE-1-EPIMERASE"/>
    <property type="match status" value="1"/>
</dbReference>
<evidence type="ECO:0000256" key="2">
    <source>
        <dbReference type="ARBA" id="ARBA00006206"/>
    </source>
</evidence>
<feature type="binding site" evidence="7">
    <location>
        <position position="235"/>
    </location>
    <ligand>
        <name>beta-D-galactose</name>
        <dbReference type="ChEBI" id="CHEBI:27667"/>
    </ligand>
</feature>
<dbReference type="PIRSF" id="PIRSF005096">
    <property type="entry name" value="GALM"/>
    <property type="match status" value="1"/>
</dbReference>
<reference evidence="9 10" key="1">
    <citation type="journal article" date="2012" name="J. Bacteriol.">
        <title>Genome Sequence of Nitratireductor pacificus Type Strain pht-3B.</title>
        <authorList>
            <person name="Lai Q."/>
            <person name="Li G."/>
            <person name="Shao Z."/>
        </authorList>
    </citation>
    <scope>NUCLEOTIDE SEQUENCE [LARGE SCALE GENOMIC DNA]</scope>
    <source>
        <strain evidence="10">pht-3B</strain>
    </source>
</reference>
<dbReference type="PANTHER" id="PTHR10091:SF49">
    <property type="entry name" value="ALDOSE 1-EPIMERASE"/>
    <property type="match status" value="1"/>
</dbReference>
<dbReference type="InterPro" id="IPR014718">
    <property type="entry name" value="GH-type_carb-bd"/>
</dbReference>
<keyword evidence="10" id="KW-1185">Reference proteome</keyword>
<name>K2M919_9HYPH</name>
<dbReference type="GO" id="GO:0004034">
    <property type="term" value="F:aldose 1-epimerase activity"/>
    <property type="evidence" value="ECO:0007669"/>
    <property type="project" value="UniProtKB-EC"/>
</dbReference>
<dbReference type="SUPFAM" id="SSF74650">
    <property type="entry name" value="Galactose mutarotase-like"/>
    <property type="match status" value="1"/>
</dbReference>
<dbReference type="GO" id="GO:0030246">
    <property type="term" value="F:carbohydrate binding"/>
    <property type="evidence" value="ECO:0007669"/>
    <property type="project" value="InterPro"/>
</dbReference>
<dbReference type="EC" id="5.1.3.3" evidence="5"/>
<dbReference type="EMBL" id="AMRM01000012">
    <property type="protein sequence ID" value="EKF18606.1"/>
    <property type="molecule type" value="Genomic_DNA"/>
</dbReference>
<feature type="binding site" evidence="8">
    <location>
        <begin position="76"/>
        <end position="77"/>
    </location>
    <ligand>
        <name>beta-D-galactose</name>
        <dbReference type="ChEBI" id="CHEBI:27667"/>
    </ligand>
</feature>
<dbReference type="CDD" id="cd09019">
    <property type="entry name" value="galactose_mutarotase_like"/>
    <property type="match status" value="1"/>
</dbReference>
<dbReference type="Gene3D" id="2.70.98.10">
    <property type="match status" value="1"/>
</dbReference>
<dbReference type="OrthoDB" id="9779408at2"/>
<dbReference type="GO" id="GO:0006006">
    <property type="term" value="P:glucose metabolic process"/>
    <property type="evidence" value="ECO:0007669"/>
    <property type="project" value="TreeGrafter"/>
</dbReference>
<evidence type="ECO:0000256" key="7">
    <source>
        <dbReference type="PIRSR" id="PIRSR005096-2"/>
    </source>
</evidence>
<feature type="binding site" evidence="8">
    <location>
        <begin position="172"/>
        <end position="174"/>
    </location>
    <ligand>
        <name>beta-D-galactose</name>
        <dbReference type="ChEBI" id="CHEBI:27667"/>
    </ligand>
</feature>
<protein>
    <recommendedName>
        <fullName evidence="5">Aldose 1-epimerase</fullName>
        <ecNumber evidence="5">5.1.3.3</ecNumber>
    </recommendedName>
</protein>
<organism evidence="9 10">
    <name type="scientific">Nitratireductor pacificus pht-3B</name>
    <dbReference type="NCBI Taxonomy" id="391937"/>
    <lineage>
        <taxon>Bacteria</taxon>
        <taxon>Pseudomonadati</taxon>
        <taxon>Pseudomonadota</taxon>
        <taxon>Alphaproteobacteria</taxon>
        <taxon>Hyphomicrobiales</taxon>
        <taxon>Phyllobacteriaceae</taxon>
        <taxon>Nitratireductor</taxon>
    </lineage>
</organism>
<dbReference type="Proteomes" id="UP000006786">
    <property type="component" value="Unassembled WGS sequence"/>
</dbReference>
<evidence type="ECO:0000256" key="5">
    <source>
        <dbReference type="PIRNR" id="PIRNR005096"/>
    </source>
</evidence>
<comment type="caution">
    <text evidence="9">The sequence shown here is derived from an EMBL/GenBank/DDBJ whole genome shotgun (WGS) entry which is preliminary data.</text>
</comment>
<evidence type="ECO:0000313" key="10">
    <source>
        <dbReference type="Proteomes" id="UP000006786"/>
    </source>
</evidence>
<accession>K2M919</accession>
<dbReference type="NCBIfam" id="NF008277">
    <property type="entry name" value="PRK11055.1"/>
    <property type="match status" value="1"/>
</dbReference>
<sequence length="333" mass="36266">MQRRVIGSFEGRDVEEVVLSSREGVRVAIMTYGAAIRDWQVPVGGTLRSVTLGFDDFDSYPKHSPYFGAVAGRVANRTAGAAFMLDGRLHRLVANEGSNHLHGGPRGVGKQVWRIEDHDGASVKLSLESPYGDMGYPGALAIAVRYRLTGHRLEITFTADPSCRTPVNLVQHNYFNLMGRGDVLDHRLKIEAGAYTPVGEGQVATGAILPVDGTSYDFRTEKTLRDGDGEPLSFDHNLVLDTRRDRAQPAAILTAPDGSLSLRLFTDQPGIQVYNGWKLNVPALGLAGARYEAFGGVCLEDQNFPGSLNHAHFPNPFVEPGAPYRHRCAIEIG</sequence>
<dbReference type="AlphaFoldDB" id="K2M919"/>
<dbReference type="UniPathway" id="UPA00242"/>
<keyword evidence="4 5" id="KW-0119">Carbohydrate metabolism</keyword>
<evidence type="ECO:0000313" key="9">
    <source>
        <dbReference type="EMBL" id="EKF18606.1"/>
    </source>
</evidence>
<feature type="active site" description="Proton acceptor" evidence="6">
    <location>
        <position position="300"/>
    </location>
</feature>
<evidence type="ECO:0000256" key="8">
    <source>
        <dbReference type="PIRSR" id="PIRSR005096-3"/>
    </source>
</evidence>
<keyword evidence="3 5" id="KW-0413">Isomerase</keyword>
<evidence type="ECO:0000256" key="1">
    <source>
        <dbReference type="ARBA" id="ARBA00005028"/>
    </source>
</evidence>
<dbReference type="PATRIC" id="fig|391937.3.peg.2453"/>
<dbReference type="RefSeq" id="WP_008597155.1">
    <property type="nucleotide sequence ID" value="NZ_AMRM01000012.1"/>
</dbReference>
<comment type="similarity">
    <text evidence="2 5">Belongs to the aldose epimerase family.</text>
</comment>
<gene>
    <name evidence="9" type="ORF">NA2_11939</name>
</gene>
<dbReference type="GO" id="GO:0033499">
    <property type="term" value="P:galactose catabolic process via UDP-galactose, Leloir pathway"/>
    <property type="evidence" value="ECO:0007669"/>
    <property type="project" value="TreeGrafter"/>
</dbReference>
<dbReference type="Pfam" id="PF01263">
    <property type="entry name" value="Aldose_epim"/>
    <property type="match status" value="1"/>
</dbReference>
<dbReference type="InterPro" id="IPR015443">
    <property type="entry name" value="Aldose_1-epimerase"/>
</dbReference>
<evidence type="ECO:0000256" key="6">
    <source>
        <dbReference type="PIRSR" id="PIRSR005096-1"/>
    </source>
</evidence>
<feature type="active site" description="Proton donor" evidence="6">
    <location>
        <position position="172"/>
    </location>
</feature>